<dbReference type="PANTHER" id="PTHR12213">
    <property type="entry name" value="CORRINOID ADENOSYLTRANSFERASE"/>
    <property type="match status" value="1"/>
</dbReference>
<proteinExistence type="predicted"/>
<organism evidence="5 6">
    <name type="scientific">Thermoplasma volcanium (strain ATCC 51530 / DSM 4299 / JCM 9571 / NBRC 15438 / GSS1)</name>
    <dbReference type="NCBI Taxonomy" id="273116"/>
    <lineage>
        <taxon>Archaea</taxon>
        <taxon>Methanobacteriati</taxon>
        <taxon>Thermoplasmatota</taxon>
        <taxon>Thermoplasmata</taxon>
        <taxon>Thermoplasmatales</taxon>
        <taxon>Thermoplasmataceae</taxon>
        <taxon>Thermoplasma</taxon>
    </lineage>
</organism>
<dbReference type="EMBL" id="BA000011">
    <property type="protein sequence ID" value="BAB59239.1"/>
    <property type="molecule type" value="Genomic_DNA"/>
</dbReference>
<dbReference type="PANTHER" id="PTHR12213:SF0">
    <property type="entry name" value="CORRINOID ADENOSYLTRANSFERASE MMAB"/>
    <property type="match status" value="1"/>
</dbReference>
<gene>
    <name evidence="5" type="ORF">TVG0102626</name>
</gene>
<dbReference type="Proteomes" id="UP000001017">
    <property type="component" value="Chromosome"/>
</dbReference>
<sequence length="193" mass="21962">MIKVKCTLFKVFGMFTRRGDTGETDLASRVRVGKDSPIVEVQGVIDELNAFIGQALVLTKWEDIRKDLFKIQNDLFVLGEDVSTGGKGRVVTREMIDYLEDRVNVLRKEIGKIELFVIPGGTLEATSVHIARTVSRRLERRIVFANHYTDINKNVLIYANRLSSLLFMIAMVSNKRQNVEEKIWPIHLPKDGS</sequence>
<accession>Q97CK4</accession>
<dbReference type="HOGENOM" id="CLU_083486_0_2_2"/>
<evidence type="ECO:0000256" key="3">
    <source>
        <dbReference type="ARBA" id="ARBA00022840"/>
    </source>
</evidence>
<evidence type="ECO:0000313" key="6">
    <source>
        <dbReference type="Proteomes" id="UP000001017"/>
    </source>
</evidence>
<dbReference type="InterPro" id="IPR029499">
    <property type="entry name" value="PduO-typ"/>
</dbReference>
<name>Q97CK4_THEVO</name>
<dbReference type="GO" id="GO:0008817">
    <property type="term" value="F:corrinoid adenosyltransferase activity"/>
    <property type="evidence" value="ECO:0007669"/>
    <property type="project" value="TreeGrafter"/>
</dbReference>
<dbReference type="PaxDb" id="273116-14324311"/>
<keyword evidence="2" id="KW-0547">Nucleotide-binding</keyword>
<evidence type="ECO:0000256" key="2">
    <source>
        <dbReference type="ARBA" id="ARBA00022741"/>
    </source>
</evidence>
<dbReference type="Gene3D" id="1.20.1200.10">
    <property type="entry name" value="Cobalamin adenosyltransferase-like"/>
    <property type="match status" value="1"/>
</dbReference>
<keyword evidence="6" id="KW-1185">Reference proteome</keyword>
<evidence type="ECO:0000313" key="5">
    <source>
        <dbReference type="EMBL" id="BAB59239.1"/>
    </source>
</evidence>
<dbReference type="PhylomeDB" id="Q97CK4"/>
<evidence type="ECO:0000256" key="1">
    <source>
        <dbReference type="ARBA" id="ARBA00022679"/>
    </source>
</evidence>
<dbReference type="STRING" id="273116.gene:9380865"/>
<dbReference type="SUPFAM" id="SSF89028">
    <property type="entry name" value="Cobalamin adenosyltransferase-like"/>
    <property type="match status" value="1"/>
</dbReference>
<dbReference type="InterPro" id="IPR016030">
    <property type="entry name" value="CblAdoTrfase-like"/>
</dbReference>
<keyword evidence="1" id="KW-0808">Transferase</keyword>
<reference evidence="5 6" key="2">
    <citation type="journal article" date="2000" name="Proc. Natl. Acad. Sci. U.S.A.">
        <title>Archaeal adaptation to higher temperatures revealed by genomic sequence of Thermoplasma volcanium.</title>
        <authorList>
            <person name="Kawashima T."/>
            <person name="Amano N."/>
            <person name="Koike H."/>
            <person name="Makino S."/>
            <person name="Higuchi S."/>
            <person name="Kawashima-Ohya Y."/>
            <person name="Watanabe K."/>
            <person name="Yamazaki M."/>
            <person name="Kanehori K."/>
            <person name="Kawamoto T."/>
            <person name="Nunoshiba T."/>
            <person name="Yamamoto Y."/>
            <person name="Aramaki H."/>
            <person name="Makino K."/>
            <person name="Suzuki M."/>
        </authorList>
    </citation>
    <scope>NUCLEOTIDE SEQUENCE [LARGE SCALE GENOMIC DNA]</scope>
    <source>
        <strain evidence="6">ATCC 51530 / DSM 4299 / JCM 9571 / NBRC 15438 / GSS1</strain>
    </source>
</reference>
<dbReference type="InterPro" id="IPR036451">
    <property type="entry name" value="CblAdoTrfase-like_sf"/>
</dbReference>
<evidence type="ECO:0000259" key="4">
    <source>
        <dbReference type="Pfam" id="PF01923"/>
    </source>
</evidence>
<dbReference type="Pfam" id="PF01923">
    <property type="entry name" value="Cob_adeno_trans"/>
    <property type="match status" value="1"/>
</dbReference>
<dbReference type="eggNOG" id="arCOG00489">
    <property type="taxonomic scope" value="Archaea"/>
</dbReference>
<dbReference type="NCBIfam" id="TIGR00636">
    <property type="entry name" value="PduO_Nterm"/>
    <property type="match status" value="1"/>
</dbReference>
<dbReference type="KEGG" id="tvo:TVG0102626"/>
<keyword evidence="3" id="KW-0067">ATP-binding</keyword>
<reference evidence="5 6" key="1">
    <citation type="journal article" date="1999" name="Proc. Jpn. Acad.">
        <title>Determination of the complete genomic DNA sequence of Thermoplasma volvanium GSS1.</title>
        <authorList>
            <person name="Kawashima T."/>
            <person name="Yamamoto Y."/>
            <person name="Aramaki H."/>
            <person name="Nunoshiba T."/>
            <person name="Kawamoto T."/>
            <person name="Watanabe K."/>
            <person name="Yamazaki M."/>
            <person name="Kanehori K."/>
            <person name="Amano N."/>
            <person name="Ohya Y."/>
            <person name="Makino K."/>
            <person name="Suzuki M."/>
        </authorList>
    </citation>
    <scope>NUCLEOTIDE SEQUENCE [LARGE SCALE GENOMIC DNA]</scope>
    <source>
        <strain evidence="6">ATCC 51530 / DSM 4299 / JCM 9571 / NBRC 15438 / GSS1</strain>
    </source>
</reference>
<feature type="domain" description="Cobalamin adenosyltransferase-like" evidence="4">
    <location>
        <begin position="15"/>
        <end position="172"/>
    </location>
</feature>
<protein>
    <recommendedName>
        <fullName evidence="4">Cobalamin adenosyltransferase-like domain-containing protein</fullName>
    </recommendedName>
</protein>
<dbReference type="AlphaFoldDB" id="Q97CK4"/>
<dbReference type="GO" id="GO:0005524">
    <property type="term" value="F:ATP binding"/>
    <property type="evidence" value="ECO:0007669"/>
    <property type="project" value="UniProtKB-KW"/>
</dbReference>